<name>A0ABQ2RQQ3_9DEIO</name>
<dbReference type="InterPro" id="IPR050109">
    <property type="entry name" value="HTH-type_TetR-like_transc_reg"/>
</dbReference>
<dbReference type="Pfam" id="PF00440">
    <property type="entry name" value="TetR_N"/>
    <property type="match status" value="1"/>
</dbReference>
<dbReference type="SUPFAM" id="SSF46689">
    <property type="entry name" value="Homeodomain-like"/>
    <property type="match status" value="1"/>
</dbReference>
<evidence type="ECO:0000256" key="4">
    <source>
        <dbReference type="PROSITE-ProRule" id="PRU00335"/>
    </source>
</evidence>
<dbReference type="Gene3D" id="1.10.357.10">
    <property type="entry name" value="Tetracycline Repressor, domain 2"/>
    <property type="match status" value="1"/>
</dbReference>
<dbReference type="InterPro" id="IPR036271">
    <property type="entry name" value="Tet_transcr_reg_TetR-rel_C_sf"/>
</dbReference>
<dbReference type="Proteomes" id="UP000634308">
    <property type="component" value="Unassembled WGS sequence"/>
</dbReference>
<gene>
    <name evidence="6" type="ORF">GCM10008959_19990</name>
</gene>
<keyword evidence="1" id="KW-0805">Transcription regulation</keyword>
<feature type="DNA-binding region" description="H-T-H motif" evidence="4">
    <location>
        <begin position="43"/>
        <end position="62"/>
    </location>
</feature>
<keyword evidence="3" id="KW-0804">Transcription</keyword>
<dbReference type="PANTHER" id="PTHR30055:SF234">
    <property type="entry name" value="HTH-TYPE TRANSCRIPTIONAL REGULATOR BETI"/>
    <property type="match status" value="1"/>
</dbReference>
<sequence length="225" mass="25062">MAGRYAGGVTTPEPTPLRRDAERNRARILNAAREVFTADPDATMTSVAQHAGVGVGTLYRRFPTREDLLTALYHADHRVYQDILDEALATADPWTAFCQYLQRLCEHQASGGMRGALTLTPTFSRQLETQRQQLRNGMQTLIERAQQSGSLRPDITPEDLQPVIIASAAVVTATARVNPRAWRRALALTLDGFRAEGAHPLPEPPMTQRELFRVQRRQMNPGPQP</sequence>
<evidence type="ECO:0000256" key="1">
    <source>
        <dbReference type="ARBA" id="ARBA00023015"/>
    </source>
</evidence>
<dbReference type="PANTHER" id="PTHR30055">
    <property type="entry name" value="HTH-TYPE TRANSCRIPTIONAL REGULATOR RUTR"/>
    <property type="match status" value="1"/>
</dbReference>
<protein>
    <submittedName>
        <fullName evidence="6">TetR family transcriptional regulator</fullName>
    </submittedName>
</protein>
<evidence type="ECO:0000313" key="6">
    <source>
        <dbReference type="EMBL" id="GGR58231.1"/>
    </source>
</evidence>
<evidence type="ECO:0000313" key="7">
    <source>
        <dbReference type="Proteomes" id="UP000634308"/>
    </source>
</evidence>
<keyword evidence="7" id="KW-1185">Reference proteome</keyword>
<feature type="domain" description="HTH tetR-type" evidence="5">
    <location>
        <begin position="22"/>
        <end position="80"/>
    </location>
</feature>
<dbReference type="Pfam" id="PF21597">
    <property type="entry name" value="TetR_C_43"/>
    <property type="match status" value="1"/>
</dbReference>
<accession>A0ABQ2RQQ3</accession>
<evidence type="ECO:0000259" key="5">
    <source>
        <dbReference type="PROSITE" id="PS50977"/>
    </source>
</evidence>
<dbReference type="SUPFAM" id="SSF48498">
    <property type="entry name" value="Tetracyclin repressor-like, C-terminal domain"/>
    <property type="match status" value="1"/>
</dbReference>
<dbReference type="EMBL" id="BMQM01000011">
    <property type="protein sequence ID" value="GGR58231.1"/>
    <property type="molecule type" value="Genomic_DNA"/>
</dbReference>
<proteinExistence type="predicted"/>
<reference evidence="7" key="1">
    <citation type="journal article" date="2019" name="Int. J. Syst. Evol. Microbiol.">
        <title>The Global Catalogue of Microorganisms (GCM) 10K type strain sequencing project: providing services to taxonomists for standard genome sequencing and annotation.</title>
        <authorList>
            <consortium name="The Broad Institute Genomics Platform"/>
            <consortium name="The Broad Institute Genome Sequencing Center for Infectious Disease"/>
            <person name="Wu L."/>
            <person name="Ma J."/>
        </authorList>
    </citation>
    <scope>NUCLEOTIDE SEQUENCE [LARGE SCALE GENOMIC DNA]</scope>
    <source>
        <strain evidence="7">JCM 31404</strain>
    </source>
</reference>
<comment type="caution">
    <text evidence="6">The sequence shown here is derived from an EMBL/GenBank/DDBJ whole genome shotgun (WGS) entry which is preliminary data.</text>
</comment>
<keyword evidence="2 4" id="KW-0238">DNA-binding</keyword>
<organism evidence="6 7">
    <name type="scientific">Deinococcus seoulensis</name>
    <dbReference type="NCBI Taxonomy" id="1837379"/>
    <lineage>
        <taxon>Bacteria</taxon>
        <taxon>Thermotogati</taxon>
        <taxon>Deinococcota</taxon>
        <taxon>Deinococci</taxon>
        <taxon>Deinococcales</taxon>
        <taxon>Deinococcaceae</taxon>
        <taxon>Deinococcus</taxon>
    </lineage>
</organism>
<dbReference type="InterPro" id="IPR009057">
    <property type="entry name" value="Homeodomain-like_sf"/>
</dbReference>
<dbReference type="InterPro" id="IPR001647">
    <property type="entry name" value="HTH_TetR"/>
</dbReference>
<dbReference type="InterPro" id="IPR049445">
    <property type="entry name" value="TetR_SbtR-like_C"/>
</dbReference>
<evidence type="ECO:0000256" key="3">
    <source>
        <dbReference type="ARBA" id="ARBA00023163"/>
    </source>
</evidence>
<dbReference type="PROSITE" id="PS50977">
    <property type="entry name" value="HTH_TETR_2"/>
    <property type="match status" value="1"/>
</dbReference>
<evidence type="ECO:0000256" key="2">
    <source>
        <dbReference type="ARBA" id="ARBA00023125"/>
    </source>
</evidence>